<organism evidence="1 2">
    <name type="scientific">Mycobacterium haemophilum</name>
    <dbReference type="NCBI Taxonomy" id="29311"/>
    <lineage>
        <taxon>Bacteria</taxon>
        <taxon>Bacillati</taxon>
        <taxon>Actinomycetota</taxon>
        <taxon>Actinomycetes</taxon>
        <taxon>Mycobacteriales</taxon>
        <taxon>Mycobacteriaceae</taxon>
        <taxon>Mycobacterium</taxon>
    </lineage>
</organism>
<evidence type="ECO:0000313" key="1">
    <source>
        <dbReference type="EMBL" id="KLO33984.1"/>
    </source>
</evidence>
<dbReference type="RefSeq" id="WP_047316877.1">
    <property type="nucleotide sequence ID" value="NZ_LDPQ01000045.1"/>
</dbReference>
<sequence length="108" mass="11702">MTGHVHVSPEFLNALQRIHNNASTDLQSTGNMASGLSQSVSTTHGSYCSLFNNAFAQFETIRSTAVSRLQSVAELLADNLHKAGTAYQKADEGGADLIKQTTFQWPNF</sequence>
<dbReference type="AlphaFoldDB" id="A0A0I9T8T4"/>
<dbReference type="Proteomes" id="UP000036334">
    <property type="component" value="Unassembled WGS sequence"/>
</dbReference>
<dbReference type="OrthoDB" id="4734983at2"/>
<evidence type="ECO:0008006" key="3">
    <source>
        <dbReference type="Google" id="ProtNLM"/>
    </source>
</evidence>
<dbReference type="EMBL" id="LDPR01000037">
    <property type="protein sequence ID" value="KLO33984.1"/>
    <property type="molecule type" value="Genomic_DNA"/>
</dbReference>
<dbReference type="Pfam" id="PF10824">
    <property type="entry name" value="T7SS_ESX_EspC"/>
    <property type="match status" value="1"/>
</dbReference>
<protein>
    <recommendedName>
        <fullName evidence="3">Secretion protein EspC</fullName>
    </recommendedName>
</protein>
<name>A0A0I9T8T4_9MYCO</name>
<dbReference type="InterPro" id="IPR022536">
    <property type="entry name" value="EspC"/>
</dbReference>
<dbReference type="GO" id="GO:0009306">
    <property type="term" value="P:protein secretion"/>
    <property type="evidence" value="ECO:0007669"/>
    <property type="project" value="InterPro"/>
</dbReference>
<comment type="caution">
    <text evidence="1">The sequence shown here is derived from an EMBL/GenBank/DDBJ whole genome shotgun (WGS) entry which is preliminary data.</text>
</comment>
<keyword evidence="2" id="KW-1185">Reference proteome</keyword>
<evidence type="ECO:0000313" key="2">
    <source>
        <dbReference type="Proteomes" id="UP000036334"/>
    </source>
</evidence>
<proteinExistence type="predicted"/>
<gene>
    <name evidence="1" type="ORF">ABH38_20100</name>
</gene>
<reference evidence="1 2" key="1">
    <citation type="submission" date="2015-05" db="EMBL/GenBank/DDBJ databases">
        <title>Genome sequence of Mycobacterium haemophilum.</title>
        <authorList>
            <person name="Greninger A.L."/>
            <person name="Cunningham G."/>
            <person name="Miller S."/>
        </authorList>
    </citation>
    <scope>NUCLEOTIDE SEQUENCE [LARGE SCALE GENOMIC DNA]</scope>
    <source>
        <strain evidence="2">UC1</strain>
    </source>
</reference>
<accession>A0A0I9T8T4</accession>
<dbReference type="PATRIC" id="fig|29311.18.peg.3506"/>